<dbReference type="PaxDb" id="55529-EKX45574"/>
<gene>
    <name evidence="2" type="ORF">GUITHDRAFT_108447</name>
</gene>
<dbReference type="OMA" id="NITAVAH"/>
<keyword evidence="4" id="KW-1185">Reference proteome</keyword>
<accession>L1JBS8</accession>
<reference evidence="2 4" key="1">
    <citation type="journal article" date="2012" name="Nature">
        <title>Algal genomes reveal evolutionary mosaicism and the fate of nucleomorphs.</title>
        <authorList>
            <consortium name="DOE Joint Genome Institute"/>
            <person name="Curtis B.A."/>
            <person name="Tanifuji G."/>
            <person name="Burki F."/>
            <person name="Gruber A."/>
            <person name="Irimia M."/>
            <person name="Maruyama S."/>
            <person name="Arias M.C."/>
            <person name="Ball S.G."/>
            <person name="Gile G.H."/>
            <person name="Hirakawa Y."/>
            <person name="Hopkins J.F."/>
            <person name="Kuo A."/>
            <person name="Rensing S.A."/>
            <person name="Schmutz J."/>
            <person name="Symeonidi A."/>
            <person name="Elias M."/>
            <person name="Eveleigh R.J."/>
            <person name="Herman E.K."/>
            <person name="Klute M.J."/>
            <person name="Nakayama T."/>
            <person name="Obornik M."/>
            <person name="Reyes-Prieto A."/>
            <person name="Armbrust E.V."/>
            <person name="Aves S.J."/>
            <person name="Beiko R.G."/>
            <person name="Coutinho P."/>
            <person name="Dacks J.B."/>
            <person name="Durnford D.G."/>
            <person name="Fast N.M."/>
            <person name="Green B.R."/>
            <person name="Grisdale C.J."/>
            <person name="Hempel F."/>
            <person name="Henrissat B."/>
            <person name="Hoppner M.P."/>
            <person name="Ishida K."/>
            <person name="Kim E."/>
            <person name="Koreny L."/>
            <person name="Kroth P.G."/>
            <person name="Liu Y."/>
            <person name="Malik S.B."/>
            <person name="Maier U.G."/>
            <person name="McRose D."/>
            <person name="Mock T."/>
            <person name="Neilson J.A."/>
            <person name="Onodera N.T."/>
            <person name="Poole A.M."/>
            <person name="Pritham E.J."/>
            <person name="Richards T.A."/>
            <person name="Rocap G."/>
            <person name="Roy S.W."/>
            <person name="Sarai C."/>
            <person name="Schaack S."/>
            <person name="Shirato S."/>
            <person name="Slamovits C.H."/>
            <person name="Spencer D.F."/>
            <person name="Suzuki S."/>
            <person name="Worden A.Z."/>
            <person name="Zauner S."/>
            <person name="Barry K."/>
            <person name="Bell C."/>
            <person name="Bharti A.K."/>
            <person name="Crow J.A."/>
            <person name="Grimwood J."/>
            <person name="Kramer R."/>
            <person name="Lindquist E."/>
            <person name="Lucas S."/>
            <person name="Salamov A."/>
            <person name="McFadden G.I."/>
            <person name="Lane C.E."/>
            <person name="Keeling P.J."/>
            <person name="Gray M.W."/>
            <person name="Grigoriev I.V."/>
            <person name="Archibald J.M."/>
        </authorList>
    </citation>
    <scope>NUCLEOTIDE SEQUENCE</scope>
    <source>
        <strain evidence="2 4">CCMP2712</strain>
    </source>
</reference>
<reference evidence="3" key="3">
    <citation type="submission" date="2015-06" db="UniProtKB">
        <authorList>
            <consortium name="EnsemblProtists"/>
        </authorList>
    </citation>
    <scope>IDENTIFICATION</scope>
</reference>
<dbReference type="PANTHER" id="PTHR46411:SF3">
    <property type="entry name" value="AAA+ ATPASE DOMAIN-CONTAINING PROTEIN"/>
    <property type="match status" value="1"/>
</dbReference>
<dbReference type="KEGG" id="gtt:GUITHDRAFT_108447"/>
<dbReference type="InterPro" id="IPR027417">
    <property type="entry name" value="P-loop_NTPase"/>
</dbReference>
<dbReference type="Gene3D" id="3.40.50.300">
    <property type="entry name" value="P-loop containing nucleotide triphosphate hydrolases"/>
    <property type="match status" value="1"/>
</dbReference>
<evidence type="ECO:0008006" key="5">
    <source>
        <dbReference type="Google" id="ProtNLM"/>
    </source>
</evidence>
<dbReference type="RefSeq" id="XP_005832554.1">
    <property type="nucleotide sequence ID" value="XM_005832497.1"/>
</dbReference>
<dbReference type="eggNOG" id="ENOG502QQYE">
    <property type="taxonomic scope" value="Eukaryota"/>
</dbReference>
<name>L1JBS8_GUITC</name>
<dbReference type="OrthoDB" id="10042665at2759"/>
<organism evidence="2">
    <name type="scientific">Guillardia theta (strain CCMP2712)</name>
    <name type="common">Cryptophyte</name>
    <dbReference type="NCBI Taxonomy" id="905079"/>
    <lineage>
        <taxon>Eukaryota</taxon>
        <taxon>Cryptophyceae</taxon>
        <taxon>Pyrenomonadales</taxon>
        <taxon>Geminigeraceae</taxon>
        <taxon>Guillardia</taxon>
    </lineage>
</organism>
<reference evidence="4" key="2">
    <citation type="submission" date="2012-11" db="EMBL/GenBank/DDBJ databases">
        <authorList>
            <person name="Kuo A."/>
            <person name="Curtis B.A."/>
            <person name="Tanifuji G."/>
            <person name="Burki F."/>
            <person name="Gruber A."/>
            <person name="Irimia M."/>
            <person name="Maruyama S."/>
            <person name="Arias M.C."/>
            <person name="Ball S.G."/>
            <person name="Gile G.H."/>
            <person name="Hirakawa Y."/>
            <person name="Hopkins J.F."/>
            <person name="Rensing S.A."/>
            <person name="Schmutz J."/>
            <person name="Symeonidi A."/>
            <person name="Elias M."/>
            <person name="Eveleigh R.J."/>
            <person name="Herman E.K."/>
            <person name="Klute M.J."/>
            <person name="Nakayama T."/>
            <person name="Obornik M."/>
            <person name="Reyes-Prieto A."/>
            <person name="Armbrust E.V."/>
            <person name="Aves S.J."/>
            <person name="Beiko R.G."/>
            <person name="Coutinho P."/>
            <person name="Dacks J.B."/>
            <person name="Durnford D.G."/>
            <person name="Fast N.M."/>
            <person name="Green B.R."/>
            <person name="Grisdale C."/>
            <person name="Hempe F."/>
            <person name="Henrissat B."/>
            <person name="Hoppner M.P."/>
            <person name="Ishida K.-I."/>
            <person name="Kim E."/>
            <person name="Koreny L."/>
            <person name="Kroth P.G."/>
            <person name="Liu Y."/>
            <person name="Malik S.-B."/>
            <person name="Maier U.G."/>
            <person name="McRose D."/>
            <person name="Mock T."/>
            <person name="Neilson J.A."/>
            <person name="Onodera N.T."/>
            <person name="Poole A.M."/>
            <person name="Pritham E.J."/>
            <person name="Richards T.A."/>
            <person name="Rocap G."/>
            <person name="Roy S.W."/>
            <person name="Sarai C."/>
            <person name="Schaack S."/>
            <person name="Shirato S."/>
            <person name="Slamovits C.H."/>
            <person name="Spencer D.F."/>
            <person name="Suzuki S."/>
            <person name="Worden A.Z."/>
            <person name="Zauner S."/>
            <person name="Barry K."/>
            <person name="Bell C."/>
            <person name="Bharti A.K."/>
            <person name="Crow J.A."/>
            <person name="Grimwood J."/>
            <person name="Kramer R."/>
            <person name="Lindquist E."/>
            <person name="Lucas S."/>
            <person name="Salamov A."/>
            <person name="McFadden G.I."/>
            <person name="Lane C.E."/>
            <person name="Keeling P.J."/>
            <person name="Gray M.W."/>
            <person name="Grigoriev I.V."/>
            <person name="Archibald J.M."/>
        </authorList>
    </citation>
    <scope>NUCLEOTIDE SEQUENCE</scope>
    <source>
        <strain evidence="4">CCMP2712</strain>
    </source>
</reference>
<evidence type="ECO:0000313" key="3">
    <source>
        <dbReference type="EnsemblProtists" id="EKX45574"/>
    </source>
</evidence>
<dbReference type="GeneID" id="17302341"/>
<proteinExistence type="predicted"/>
<evidence type="ECO:0000256" key="1">
    <source>
        <dbReference type="ARBA" id="ARBA00004229"/>
    </source>
</evidence>
<protein>
    <recommendedName>
        <fullName evidence="5">ATPase AAA-type core domain-containing protein</fullName>
    </recommendedName>
</protein>
<dbReference type="GO" id="GO:0009507">
    <property type="term" value="C:chloroplast"/>
    <property type="evidence" value="ECO:0007669"/>
    <property type="project" value="UniProtKB-SubCell"/>
</dbReference>
<dbReference type="SUPFAM" id="SSF52540">
    <property type="entry name" value="P-loop containing nucleoside triphosphate hydrolases"/>
    <property type="match status" value="1"/>
</dbReference>
<dbReference type="EnsemblProtists" id="EKX45574">
    <property type="protein sequence ID" value="EKX45574"/>
    <property type="gene ID" value="GUITHDRAFT_108447"/>
</dbReference>
<evidence type="ECO:0000313" key="4">
    <source>
        <dbReference type="Proteomes" id="UP000011087"/>
    </source>
</evidence>
<dbReference type="EMBL" id="JH992998">
    <property type="protein sequence ID" value="EKX45574.1"/>
    <property type="molecule type" value="Genomic_DNA"/>
</dbReference>
<dbReference type="AlphaFoldDB" id="L1JBS8"/>
<comment type="subcellular location">
    <subcellularLocation>
        <location evidence="1">Plastid</location>
        <location evidence="1">Chloroplast</location>
    </subcellularLocation>
</comment>
<evidence type="ECO:0000313" key="2">
    <source>
        <dbReference type="EMBL" id="EKX45574.1"/>
    </source>
</evidence>
<dbReference type="PANTHER" id="PTHR46411">
    <property type="entry name" value="FAMILY ATPASE, PUTATIVE-RELATED"/>
    <property type="match status" value="1"/>
</dbReference>
<dbReference type="HOGENOM" id="CLU_484369_0_0_1"/>
<sequence>MQLKLAADHRSEILMLGMSGFDALGSKKDMPVDGEGVEPDITSKFHSQDNEMSIPRVMGGQGMPTDVSAQLYRTFRPGMKLILRGRDHPRSSEMKERAQGDPIGCMIVGAGMRDGPKDASSQGEFYLDCQFLAVRADRLWALVVSFRVSGFSGFVEHDFPLVPLTDEATERRMADRFEALQAYHQGCHAFEYPRSAFLPWGSEAPSSSPHGRIVLDSQESLKYLEGATSSKHAGQQTREESEGSLGYYFENLLFQLLHHFCINDDRVAVAKVRVLPSSWPRSPMEKRAMHELRSCAIPVVAGYSLSQRRWGHVLIDRVSPVLYNNHAFHDVLMSQKKKIMLLAAVEGHALQVGGGATVVMLHGSHGVGKRFIVGAIGDELKLPVLRISISQLCLELETFRESLLSALSLATRWRAMVFCEHVECLSSMSGSLDYIFAEIIRSYDGLVFMTTTQMSQLSSCLHECSTLTLEITELEGDELSAMWARELCDTLEQMKAIGIMLEDGIDLVQLSGEPMKPRQVKQVTRVAVHLARTERSSYLRQDHLRRALCIHSEQQAEREAAVK</sequence>
<dbReference type="Proteomes" id="UP000011087">
    <property type="component" value="Unassembled WGS sequence"/>
</dbReference>